<proteinExistence type="predicted"/>
<dbReference type="KEGG" id="lst:LSS_08289"/>
<sequence length="57" mass="7014">MKIIFMSLFQKLERRISSKKSHKFKRMDVSDFRFELKVLQSFKSQTPIDFKWKSLRS</sequence>
<protein>
    <submittedName>
        <fullName evidence="1">Uncharacterized protein</fullName>
    </submittedName>
</protein>
<dbReference type="AlphaFoldDB" id="K8YCU9"/>
<accession>K8YCU9</accession>
<dbReference type="STRING" id="758847.LSS_08289"/>
<evidence type="ECO:0000313" key="1">
    <source>
        <dbReference type="EMBL" id="EKT87360.1"/>
    </source>
</evidence>
<evidence type="ECO:0000313" key="2">
    <source>
        <dbReference type="Proteomes" id="UP000035800"/>
    </source>
</evidence>
<organism evidence="1 2">
    <name type="scientific">Leptospira santarosai serovar Shermani str. LT 821</name>
    <dbReference type="NCBI Taxonomy" id="758847"/>
    <lineage>
        <taxon>Bacteria</taxon>
        <taxon>Pseudomonadati</taxon>
        <taxon>Spirochaetota</taxon>
        <taxon>Spirochaetia</taxon>
        <taxon>Leptospirales</taxon>
        <taxon>Leptospiraceae</taxon>
        <taxon>Leptospira</taxon>
    </lineage>
</organism>
<dbReference type="EMBL" id="CP006694">
    <property type="protein sequence ID" value="EKT87360.1"/>
    <property type="molecule type" value="Genomic_DNA"/>
</dbReference>
<name>K8YCU9_9LEPT</name>
<dbReference type="Proteomes" id="UP000035800">
    <property type="component" value="Chromosome I"/>
</dbReference>
<gene>
    <name evidence="1" type="ORF">LSS_08289</name>
</gene>
<reference evidence="1 2" key="1">
    <citation type="journal article" date="2012" name="Gene">
        <title>Sequence of Leptospira santarosai serovar Shermani genome and prediction of virulence-associated genes.</title>
        <authorList>
            <person name="Chou L.F."/>
            <person name="Chen Y.T."/>
            <person name="Lu C.W."/>
            <person name="Ko Y.C."/>
            <person name="Tang C.Y."/>
            <person name="Pan M.J."/>
            <person name="Tian Y.C."/>
            <person name="Chiu C.H."/>
            <person name="Hung C.C."/>
            <person name="Yang C.W."/>
        </authorList>
    </citation>
    <scope>NUCLEOTIDE SEQUENCE [LARGE SCALE GENOMIC DNA]</scope>
    <source>
        <strain evidence="1">LT 821</strain>
    </source>
</reference>
<reference evidence="1 2" key="2">
    <citation type="journal article" date="2014" name="Emerg. Microbes Infect.">
        <title>Potential impact on kidney infection: a whole-genome analysis of Leptospira santarosai serovar Shermani.</title>
        <authorList>
            <person name="Chou L.F."/>
            <person name="Chen T.W."/>
            <person name="Ko Y.C."/>
            <person name="Pan M.J."/>
            <person name="Tian Y.C."/>
            <person name="Chiu C.H."/>
            <person name="Tang P."/>
            <person name="Hung C.C."/>
            <person name="Yang C.W."/>
        </authorList>
    </citation>
    <scope>NUCLEOTIDE SEQUENCE</scope>
    <source>
        <strain evidence="1 2">LT 821</strain>
    </source>
</reference>